<reference evidence="2 3" key="1">
    <citation type="journal article" date="2018" name="Mol. Ecol.">
        <title>The obligate alkalophilic soda-lake fungus Sodiomyces alkalinus has shifted to a protein diet.</title>
        <authorList>
            <person name="Grum-Grzhimaylo A.A."/>
            <person name="Falkoski D.L."/>
            <person name="van den Heuvel J."/>
            <person name="Valero-Jimenez C.A."/>
            <person name="Min B."/>
            <person name="Choi I.G."/>
            <person name="Lipzen A."/>
            <person name="Daum C.G."/>
            <person name="Aanen D.K."/>
            <person name="Tsang A."/>
            <person name="Henrissat B."/>
            <person name="Bilanenko E.N."/>
            <person name="de Vries R.P."/>
            <person name="van Kan J.A.L."/>
            <person name="Grigoriev I.V."/>
            <person name="Debets A.J.M."/>
        </authorList>
    </citation>
    <scope>NUCLEOTIDE SEQUENCE [LARGE SCALE GENOMIC DNA]</scope>
    <source>
        <strain evidence="2 3">F11</strain>
    </source>
</reference>
<name>A0A3N2Q2S9_SODAK</name>
<feature type="region of interest" description="Disordered" evidence="1">
    <location>
        <begin position="221"/>
        <end position="242"/>
    </location>
</feature>
<dbReference type="RefSeq" id="XP_028468784.1">
    <property type="nucleotide sequence ID" value="XM_028614839.1"/>
</dbReference>
<feature type="non-terminal residue" evidence="2">
    <location>
        <position position="380"/>
    </location>
</feature>
<dbReference type="Proteomes" id="UP000272025">
    <property type="component" value="Unassembled WGS sequence"/>
</dbReference>
<evidence type="ECO:0000256" key="1">
    <source>
        <dbReference type="SAM" id="MobiDB-lite"/>
    </source>
</evidence>
<accession>A0A3N2Q2S9</accession>
<feature type="region of interest" description="Disordered" evidence="1">
    <location>
        <begin position="83"/>
        <end position="123"/>
    </location>
</feature>
<evidence type="ECO:0000313" key="3">
    <source>
        <dbReference type="Proteomes" id="UP000272025"/>
    </source>
</evidence>
<protein>
    <submittedName>
        <fullName evidence="2">Uncharacterized protein</fullName>
    </submittedName>
</protein>
<dbReference type="EMBL" id="ML119052">
    <property type="protein sequence ID" value="ROT40978.1"/>
    <property type="molecule type" value="Genomic_DNA"/>
</dbReference>
<sequence>MALSSNDKALRLFPKSYLVPSIITKIVWAIRPPYCKEVKFSSVPELHEVIRATQQISTGPEATETPRFVFSCGQRFRKIKLAPPNTTYSSPNRHAKPASRAGLKAADVSERQHPGMSGTPGRSRVPANGWVVLLVPCPNLPSYGTTAPDIQVSGRAQCPTILLPNVTQRVKVAGVHTMEEVHAVKRLCTWHLHDFLTAKCSSKIVPPTFIWEHILAPRDNQQLRPPPMKASSDASLSQHEVSEGKTWHRETQWFSCQLVHEPPMAGHPTDDDTWKTSRLEPILILSLHITALPRDPLAPYSTPFTQSTSIVSKQTATMKVLSVLAALTVVTTAAAATVDRRDTGNTVAKYRRTEYGDYKDDYKKDVDYKDDDDDYKKYDD</sequence>
<gene>
    <name evidence="2" type="ORF">SODALDRAFT_376706</name>
</gene>
<organism evidence="2 3">
    <name type="scientific">Sodiomyces alkalinus (strain CBS 110278 / VKM F-3762 / F11)</name>
    <name type="common">Alkaliphilic filamentous fungus</name>
    <dbReference type="NCBI Taxonomy" id="1314773"/>
    <lineage>
        <taxon>Eukaryota</taxon>
        <taxon>Fungi</taxon>
        <taxon>Dikarya</taxon>
        <taxon>Ascomycota</taxon>
        <taxon>Pezizomycotina</taxon>
        <taxon>Sordariomycetes</taxon>
        <taxon>Hypocreomycetidae</taxon>
        <taxon>Glomerellales</taxon>
        <taxon>Plectosphaerellaceae</taxon>
        <taxon>Sodiomyces</taxon>
    </lineage>
</organism>
<proteinExistence type="predicted"/>
<evidence type="ECO:0000313" key="2">
    <source>
        <dbReference type="EMBL" id="ROT40978.1"/>
    </source>
</evidence>
<dbReference type="AlphaFoldDB" id="A0A3N2Q2S9"/>
<dbReference type="GeneID" id="39583316"/>
<keyword evidence="3" id="KW-1185">Reference proteome</keyword>